<evidence type="ECO:0000313" key="5">
    <source>
        <dbReference type="Proteomes" id="UP001500427"/>
    </source>
</evidence>
<name>A0ABP9JEP9_9MICO</name>
<feature type="region of interest" description="Disordered" evidence="2">
    <location>
        <begin position="161"/>
        <end position="227"/>
    </location>
</feature>
<keyword evidence="1" id="KW-0227">DNA damage</keyword>
<reference evidence="5" key="1">
    <citation type="journal article" date="2019" name="Int. J. Syst. Evol. Microbiol.">
        <title>The Global Catalogue of Microorganisms (GCM) 10K type strain sequencing project: providing services to taxonomists for standard genome sequencing and annotation.</title>
        <authorList>
            <consortium name="The Broad Institute Genomics Platform"/>
            <consortium name="The Broad Institute Genome Sequencing Center for Infectious Disease"/>
            <person name="Wu L."/>
            <person name="Ma J."/>
        </authorList>
    </citation>
    <scope>NUCLEOTIDE SEQUENCE [LARGE SCALE GENOMIC DNA]</scope>
    <source>
        <strain evidence="5">JCM 17687</strain>
    </source>
</reference>
<feature type="compositionally biased region" description="Acidic residues" evidence="2">
    <location>
        <begin position="176"/>
        <end position="187"/>
    </location>
</feature>
<dbReference type="InterPro" id="IPR003959">
    <property type="entry name" value="ATPase_AAA_core"/>
</dbReference>
<evidence type="ECO:0000259" key="3">
    <source>
        <dbReference type="Pfam" id="PF13304"/>
    </source>
</evidence>
<gene>
    <name evidence="4" type="ORF">GCM10023258_26450</name>
</gene>
<accession>A0ABP9JEP9</accession>
<dbReference type="PANTHER" id="PTHR32182">
    <property type="entry name" value="DNA REPLICATION AND REPAIR PROTEIN RECF"/>
    <property type="match status" value="1"/>
</dbReference>
<protein>
    <recommendedName>
        <fullName evidence="3">ATPase AAA-type core domain-containing protein</fullName>
    </recommendedName>
</protein>
<dbReference type="Pfam" id="PF13304">
    <property type="entry name" value="AAA_21"/>
    <property type="match status" value="1"/>
</dbReference>
<dbReference type="InterPro" id="IPR027417">
    <property type="entry name" value="P-loop_NTPase"/>
</dbReference>
<keyword evidence="1" id="KW-0742">SOS response</keyword>
<dbReference type="SUPFAM" id="SSF52540">
    <property type="entry name" value="P-loop containing nucleoside triphosphate hydrolases"/>
    <property type="match status" value="1"/>
</dbReference>
<dbReference type="PANTHER" id="PTHR32182:SF25">
    <property type="entry name" value="SLR1056 PROTEIN"/>
    <property type="match status" value="1"/>
</dbReference>
<comment type="caution">
    <text evidence="4">The sequence shown here is derived from an EMBL/GenBank/DDBJ whole genome shotgun (WGS) entry which is preliminary data.</text>
</comment>
<dbReference type="Gene3D" id="3.40.50.300">
    <property type="entry name" value="P-loop containing nucleotide triphosphate hydrolases"/>
    <property type="match status" value="2"/>
</dbReference>
<feature type="domain" description="ATPase AAA-type core" evidence="3">
    <location>
        <begin position="239"/>
        <end position="420"/>
    </location>
</feature>
<organism evidence="4 5">
    <name type="scientific">Terrabacter aeriphilus</name>
    <dbReference type="NCBI Taxonomy" id="515662"/>
    <lineage>
        <taxon>Bacteria</taxon>
        <taxon>Bacillati</taxon>
        <taxon>Actinomycetota</taxon>
        <taxon>Actinomycetes</taxon>
        <taxon>Micrococcales</taxon>
        <taxon>Intrasporangiaceae</taxon>
        <taxon>Terrabacter</taxon>
    </lineage>
</organism>
<evidence type="ECO:0000256" key="1">
    <source>
        <dbReference type="ARBA" id="ARBA00023236"/>
    </source>
</evidence>
<proteinExistence type="predicted"/>
<dbReference type="RefSeq" id="WP_345507964.1">
    <property type="nucleotide sequence ID" value="NZ_BAABIW010000017.1"/>
</dbReference>
<keyword evidence="5" id="KW-1185">Reference proteome</keyword>
<dbReference type="EMBL" id="BAABIW010000017">
    <property type="protein sequence ID" value="GAA5029772.1"/>
    <property type="molecule type" value="Genomic_DNA"/>
</dbReference>
<dbReference type="Proteomes" id="UP001500427">
    <property type="component" value="Unassembled WGS sequence"/>
</dbReference>
<evidence type="ECO:0000313" key="4">
    <source>
        <dbReference type="EMBL" id="GAA5029772.1"/>
    </source>
</evidence>
<sequence>MLTAVAVSGYRSLRDVVVPLHGLDVVTGANGSGKSSLYRALRLLAGCGRGDVVGTLAREGGLQSALWAGPATLGGARERGHAVQGTRRSGPISLRLGFASDDFGYLVDLGLPQQSSGAEAGAASAFLRDPEIKREVVWAGPVMRPGSVLVRRRWGVVETRGTQAGDDGWDAPWGEDGGDADEWESDPAEAPGSRTGSRAAYRDTGGPDAAGREGTRSRGARGVQAGRGTRAGWTELTRSLRPWESMLTELADPERAPELLRVRRTMRAWRFYDGFRADADAPARTPQVGTRTPVLADDGRDLAAALQTIREQGGRELDRAVADAFDGAILDVTVDSGRFDVALHQPGMLRPLSGAELSDGTLRYLLLVAALLTPDPPPLVVLNEPETSLHPDLLAPLARLIRAAGEQSQVMVVSHSEQLIRALGVVPDDPDDDDRPAGLGSAPRGVTLVKDLGETFVRGQGLLTTPPWTWGSRR</sequence>
<evidence type="ECO:0000256" key="2">
    <source>
        <dbReference type="SAM" id="MobiDB-lite"/>
    </source>
</evidence>